<name>A0A8C6AKZ2_MONMO</name>
<keyword evidence="1 2" id="KW-0416">Keratin</keyword>
<reference evidence="3" key="1">
    <citation type="submission" date="2025-08" db="UniProtKB">
        <authorList>
            <consortium name="Ensembl"/>
        </authorList>
    </citation>
    <scope>IDENTIFICATION</scope>
</reference>
<protein>
    <recommendedName>
        <fullName evidence="2">Keratin-associated protein</fullName>
    </recommendedName>
</protein>
<comment type="similarity">
    <text evidence="2">Belongs to the PMG family.</text>
</comment>
<evidence type="ECO:0000256" key="2">
    <source>
        <dbReference type="RuleBase" id="RU369044"/>
    </source>
</evidence>
<organism evidence="3 4">
    <name type="scientific">Monodon monoceros</name>
    <name type="common">Narwhal</name>
    <name type="synonym">Ceratodon monodon</name>
    <dbReference type="NCBI Taxonomy" id="40151"/>
    <lineage>
        <taxon>Eukaryota</taxon>
        <taxon>Metazoa</taxon>
        <taxon>Chordata</taxon>
        <taxon>Craniata</taxon>
        <taxon>Vertebrata</taxon>
        <taxon>Euteleostomi</taxon>
        <taxon>Mammalia</taxon>
        <taxon>Eutheria</taxon>
        <taxon>Laurasiatheria</taxon>
        <taxon>Artiodactyla</taxon>
        <taxon>Whippomorpha</taxon>
        <taxon>Cetacea</taxon>
        <taxon>Odontoceti</taxon>
        <taxon>Monodontidae</taxon>
        <taxon>Monodon</taxon>
    </lineage>
</organism>
<comment type="function">
    <text evidence="2">In the hair cortex, hair keratin intermediate filaments are embedded in an interfilamentous matrix, consisting of hair keratin-associated proteins (KRTAP), which are essential for the formation of a rigid and resistant hair shaft through their extensive disulfide bond cross-linking with abundant cysteine residues of hair keratins. The matrix proteins include the high-sulfur and high-glycine-tyrosine keratins.</text>
</comment>
<dbReference type="InterPro" id="IPR007951">
    <property type="entry name" value="KRTAP_PMG"/>
</dbReference>
<keyword evidence="4" id="KW-1185">Reference proteome</keyword>
<dbReference type="Ensembl" id="ENSMMNT00015003696.1">
    <property type="protein sequence ID" value="ENSMMNP00015003342.1"/>
    <property type="gene ID" value="ENSMMNG00015002573.1"/>
</dbReference>
<dbReference type="Proteomes" id="UP000694561">
    <property type="component" value="Unplaced"/>
</dbReference>
<accession>A0A8C6AKZ2</accession>
<evidence type="ECO:0000313" key="3">
    <source>
        <dbReference type="Ensembl" id="ENSMMNP00015003342.1"/>
    </source>
</evidence>
<proteinExistence type="inferred from homology"/>
<evidence type="ECO:0000256" key="1">
    <source>
        <dbReference type="ARBA" id="ARBA00022744"/>
    </source>
</evidence>
<dbReference type="AlphaFoldDB" id="A0A8C6AKZ2"/>
<reference evidence="3" key="2">
    <citation type="submission" date="2025-09" db="UniProtKB">
        <authorList>
            <consortium name="Ensembl"/>
        </authorList>
    </citation>
    <scope>IDENTIFICATION</scope>
</reference>
<dbReference type="GO" id="GO:0045095">
    <property type="term" value="C:keratin filament"/>
    <property type="evidence" value="ECO:0007669"/>
    <property type="project" value="UniProtKB-UniRule"/>
</dbReference>
<dbReference type="GeneTree" id="ENSGT00940000162756"/>
<evidence type="ECO:0000313" key="4">
    <source>
        <dbReference type="Proteomes" id="UP000694561"/>
    </source>
</evidence>
<comment type="subunit">
    <text evidence="2">Interacts with hair keratins.</text>
</comment>
<dbReference type="GO" id="GO:0005829">
    <property type="term" value="C:cytosol"/>
    <property type="evidence" value="ECO:0007669"/>
    <property type="project" value="UniProtKB-ARBA"/>
</dbReference>
<dbReference type="Pfam" id="PF05287">
    <property type="entry name" value="PMG"/>
    <property type="match status" value="1"/>
</dbReference>
<gene>
    <name evidence="3" type="primary">LOC114890806</name>
</gene>
<sequence>MSYNCCSGNFSHSLGDHLSYPGSSCGSSYPSNLPSDLVYSTDLCSPSTCLLGSSLYSGCQEACDEPTRCQVYRVVSSPCQMFCYHPRTSTPCTSCWSTHTGSLSCGSSRGYCLGHGSRSCYSLGCGSRGFRPLGSGICGFPSLSHGSRFCCPAYMASRIRQNSCYQPTCISGFYC</sequence>